<evidence type="ECO:0000259" key="8">
    <source>
        <dbReference type="Pfam" id="PF13382"/>
    </source>
</evidence>
<evidence type="ECO:0000256" key="4">
    <source>
        <dbReference type="ARBA" id="ARBA00023211"/>
    </source>
</evidence>
<dbReference type="GO" id="GO:0000034">
    <property type="term" value="F:adenine deaminase activity"/>
    <property type="evidence" value="ECO:0007669"/>
    <property type="project" value="UniProtKB-UniRule"/>
</dbReference>
<name>A0A9W5Y9X7_9FIRM</name>
<dbReference type="SUPFAM" id="SSF51338">
    <property type="entry name" value="Composite domain of metallo-dependent hydrolases"/>
    <property type="match status" value="1"/>
</dbReference>
<comment type="caution">
    <text evidence="9">The sequence shown here is derived from an EMBL/GenBank/DDBJ whole genome shotgun (WGS) entry which is preliminary data.</text>
</comment>
<dbReference type="InterPro" id="IPR006680">
    <property type="entry name" value="Amidohydro-rel"/>
</dbReference>
<dbReference type="CDD" id="cd01295">
    <property type="entry name" value="AdeC"/>
    <property type="match status" value="1"/>
</dbReference>
<dbReference type="RefSeq" id="WP_281815863.1">
    <property type="nucleotide sequence ID" value="NZ_BRLB01000007.1"/>
</dbReference>
<evidence type="ECO:0000259" key="7">
    <source>
        <dbReference type="Pfam" id="PF01979"/>
    </source>
</evidence>
<evidence type="ECO:0000313" key="10">
    <source>
        <dbReference type="Proteomes" id="UP001144256"/>
    </source>
</evidence>
<comment type="catalytic activity">
    <reaction evidence="5 6">
        <text>adenine + H2O + H(+) = hypoxanthine + NH4(+)</text>
        <dbReference type="Rhea" id="RHEA:23688"/>
        <dbReference type="ChEBI" id="CHEBI:15377"/>
        <dbReference type="ChEBI" id="CHEBI:15378"/>
        <dbReference type="ChEBI" id="CHEBI:16708"/>
        <dbReference type="ChEBI" id="CHEBI:17368"/>
        <dbReference type="ChEBI" id="CHEBI:28938"/>
        <dbReference type="EC" id="3.5.4.2"/>
    </reaction>
</comment>
<dbReference type="InterPro" id="IPR032466">
    <property type="entry name" value="Metal_Hydrolase"/>
</dbReference>
<comment type="similarity">
    <text evidence="1 6">Belongs to the metallo-dependent hydrolases superfamily. Adenine deaminase family.</text>
</comment>
<gene>
    <name evidence="6 9" type="primary">ade</name>
    <name evidence="9" type="ORF">SH1V18_25020</name>
</gene>
<dbReference type="Pfam" id="PF13382">
    <property type="entry name" value="Adenine_deam_C"/>
    <property type="match status" value="1"/>
</dbReference>
<dbReference type="EC" id="3.5.4.2" evidence="2 6"/>
<evidence type="ECO:0000256" key="1">
    <source>
        <dbReference type="ARBA" id="ARBA00006773"/>
    </source>
</evidence>
<dbReference type="Gene3D" id="2.30.40.10">
    <property type="entry name" value="Urease, subunit C, domain 1"/>
    <property type="match status" value="1"/>
</dbReference>
<evidence type="ECO:0000313" key="9">
    <source>
        <dbReference type="EMBL" id="GKX30022.1"/>
    </source>
</evidence>
<evidence type="ECO:0000256" key="5">
    <source>
        <dbReference type="ARBA" id="ARBA00047720"/>
    </source>
</evidence>
<evidence type="ECO:0000256" key="3">
    <source>
        <dbReference type="ARBA" id="ARBA00022801"/>
    </source>
</evidence>
<sequence>MSKVNKVKVARGDKKAELVLKDCNIVNVFNCNIERADIAIEQGVIVGVGEYEGIKEIDVDGRYVCPGFIDGHVHIESSLLTPPGFAQLVVAKGTTTVIEDPHEIANVCGLDGIDYMLKASEKLPLDVLVMLPSCVPSTNFENSGAVLLAEDLGLMKDKKNILGLGEVMNYPDVISGNKYVYDKLELMRNRIIDGHAPNVLGKRLNAYVTAGVMTDHECTKVEELEEKVSKGMYVHIREGSATRNLEELIRGVTPQNSRRILFCTDDKQAYDIENEGHINYNVKLAIKKGINPVTAIQMATINTAECYGLKGKGAIAPGYDADILILSHELKDIAINEVYKKGKLVAKNDKPLFDIEICSDPRVLDTVKIDAIDKISLEMPLKSSIVKVIQLIEHNIITKNVTRKVDVENDCFKYNSKLDILKLAVIERHKGTGNVGLGLVEGYGLKGGAVALTIAHDSHNIISIGDNDNDMKVAVKELKRVKGGITICAEGKVLKTLPLEVGGLMTNSSIKEVGDRIKEMNKIAITKGVNPSIDPFLTLAFLALPVIPELKLTDCGLFDVDKFSFVDIEE</sequence>
<keyword evidence="3 6" id="KW-0378">Hydrolase</keyword>
<organism evidence="9 10">
    <name type="scientific">Vallitalea longa</name>
    <dbReference type="NCBI Taxonomy" id="2936439"/>
    <lineage>
        <taxon>Bacteria</taxon>
        <taxon>Bacillati</taxon>
        <taxon>Bacillota</taxon>
        <taxon>Clostridia</taxon>
        <taxon>Lachnospirales</taxon>
        <taxon>Vallitaleaceae</taxon>
        <taxon>Vallitalea</taxon>
    </lineage>
</organism>
<feature type="domain" description="Adenine deaminase C-terminal" evidence="8">
    <location>
        <begin position="396"/>
        <end position="563"/>
    </location>
</feature>
<keyword evidence="4 6" id="KW-0464">Manganese</keyword>
<dbReference type="Pfam" id="PF01979">
    <property type="entry name" value="Amidohydro_1"/>
    <property type="match status" value="1"/>
</dbReference>
<evidence type="ECO:0000256" key="6">
    <source>
        <dbReference type="HAMAP-Rule" id="MF_01518"/>
    </source>
</evidence>
<dbReference type="Gene3D" id="3.20.20.140">
    <property type="entry name" value="Metal-dependent hydrolases"/>
    <property type="match status" value="1"/>
</dbReference>
<dbReference type="AlphaFoldDB" id="A0A9W5Y9X7"/>
<dbReference type="Proteomes" id="UP001144256">
    <property type="component" value="Unassembled WGS sequence"/>
</dbReference>
<dbReference type="SUPFAM" id="SSF51556">
    <property type="entry name" value="Metallo-dependent hydrolases"/>
    <property type="match status" value="1"/>
</dbReference>
<dbReference type="NCBIfam" id="TIGR01178">
    <property type="entry name" value="ade"/>
    <property type="match status" value="1"/>
</dbReference>
<evidence type="ECO:0000256" key="2">
    <source>
        <dbReference type="ARBA" id="ARBA00012782"/>
    </source>
</evidence>
<comment type="cofactor">
    <cofactor evidence="6">
        <name>Mn(2+)</name>
        <dbReference type="ChEBI" id="CHEBI:29035"/>
    </cofactor>
</comment>
<dbReference type="InterPro" id="IPR026912">
    <property type="entry name" value="Adenine_deam_C"/>
</dbReference>
<dbReference type="HAMAP" id="MF_01518">
    <property type="entry name" value="Adenine_deamin"/>
    <property type="match status" value="1"/>
</dbReference>
<reference evidence="9" key="1">
    <citation type="submission" date="2022-06" db="EMBL/GenBank/DDBJ databases">
        <title>Vallitalea longa sp. nov., an anaerobic bacterium isolated from marine sediment.</title>
        <authorList>
            <person name="Hirano S."/>
            <person name="Terahara T."/>
            <person name="Mori K."/>
            <person name="Hamada M."/>
            <person name="Matsumoto R."/>
            <person name="Kobayashi T."/>
        </authorList>
    </citation>
    <scope>NUCLEOTIDE SEQUENCE</scope>
    <source>
        <strain evidence="9">SH18-1</strain>
    </source>
</reference>
<dbReference type="EMBL" id="BRLB01000007">
    <property type="protein sequence ID" value="GKX30022.1"/>
    <property type="molecule type" value="Genomic_DNA"/>
</dbReference>
<dbReference type="PANTHER" id="PTHR11113">
    <property type="entry name" value="N-ACETYLGLUCOSAMINE-6-PHOSPHATE DEACETYLASE"/>
    <property type="match status" value="1"/>
</dbReference>
<dbReference type="PANTHER" id="PTHR11113:SF2">
    <property type="entry name" value="ADENINE DEAMINASE"/>
    <property type="match status" value="1"/>
</dbReference>
<protein>
    <recommendedName>
        <fullName evidence="2 6">Adenine deaminase</fullName>
        <shortName evidence="6">Adenase</shortName>
        <shortName evidence="6">Adenine aminase</shortName>
        <ecNumber evidence="2 6">3.5.4.2</ecNumber>
    </recommendedName>
</protein>
<feature type="domain" description="Amidohydrolase-related" evidence="7">
    <location>
        <begin position="63"/>
        <end position="345"/>
    </location>
</feature>
<dbReference type="InterPro" id="IPR006679">
    <property type="entry name" value="Adenine_deam"/>
</dbReference>
<dbReference type="GO" id="GO:0006146">
    <property type="term" value="P:adenine catabolic process"/>
    <property type="evidence" value="ECO:0007669"/>
    <property type="project" value="InterPro"/>
</dbReference>
<accession>A0A9W5Y9X7</accession>
<proteinExistence type="inferred from homology"/>
<dbReference type="InterPro" id="IPR011059">
    <property type="entry name" value="Metal-dep_hydrolase_composite"/>
</dbReference>
<keyword evidence="10" id="KW-1185">Reference proteome</keyword>